<dbReference type="Pfam" id="PF15445">
    <property type="entry name" value="ATS"/>
    <property type="match status" value="1"/>
</dbReference>
<evidence type="ECO:0000259" key="1">
    <source>
        <dbReference type="Pfam" id="PF15445"/>
    </source>
</evidence>
<feature type="domain" description="Plasmodium falciparum erythrocyte membrane protein 1 acidic terminal segment" evidence="1">
    <location>
        <begin position="56"/>
        <end position="192"/>
    </location>
</feature>
<dbReference type="EMBL" id="KI927887">
    <property type="protein sequence ID" value="ETW30797.1"/>
    <property type="molecule type" value="Genomic_DNA"/>
</dbReference>
<protein>
    <recommendedName>
        <fullName evidence="1">Plasmodium falciparum erythrocyte membrane protein 1 acidic terminal segment domain-containing protein</fullName>
    </recommendedName>
</protein>
<reference evidence="2 3" key="2">
    <citation type="submission" date="2013-02" db="EMBL/GenBank/DDBJ databases">
        <title>The Genome Sequence of Plasmodium falciparum FCH/4.</title>
        <authorList>
            <consortium name="The Broad Institute Genome Sequencing Platform"/>
            <consortium name="The Broad Institute Genome Sequencing Center for Infectious Disease"/>
            <person name="Neafsey D."/>
            <person name="Cheeseman I."/>
            <person name="Volkman S."/>
            <person name="Adams J."/>
            <person name="Walker B."/>
            <person name="Young S.K."/>
            <person name="Zeng Q."/>
            <person name="Gargeya S."/>
            <person name="Fitzgerald M."/>
            <person name="Haas B."/>
            <person name="Abouelleil A."/>
            <person name="Alvarado L."/>
            <person name="Arachchi H.M."/>
            <person name="Berlin A.M."/>
            <person name="Chapman S.B."/>
            <person name="Dewar J."/>
            <person name="Goldberg J."/>
            <person name="Griggs A."/>
            <person name="Gujja S."/>
            <person name="Hansen M."/>
            <person name="Howarth C."/>
            <person name="Imamovic A."/>
            <person name="Larimer J."/>
            <person name="McCowan C."/>
            <person name="Murphy C."/>
            <person name="Neiman D."/>
            <person name="Pearson M."/>
            <person name="Priest M."/>
            <person name="Roberts A."/>
            <person name="Saif S."/>
            <person name="Shea T."/>
            <person name="Sisk P."/>
            <person name="Sykes S."/>
            <person name="Wortman J."/>
            <person name="Nusbaum C."/>
            <person name="Birren B."/>
        </authorList>
    </citation>
    <scope>NUCLEOTIDE SEQUENCE [LARGE SCALE GENOMIC DNA]</scope>
    <source>
        <strain evidence="2 3">FCH/4</strain>
    </source>
</reference>
<accession>A0A024VQQ9</accession>
<name>A0A024VQQ9_PLAFA</name>
<dbReference type="Gene3D" id="1.10.1900.40">
    <property type="entry name" value="Acidic terminal segments, variant surface antigen of PfEMP1"/>
    <property type="match status" value="1"/>
</dbReference>
<dbReference type="InterPro" id="IPR029211">
    <property type="entry name" value="PfEMP1_ATS"/>
</dbReference>
<organism evidence="2 3">
    <name type="scientific">Plasmodium falciparum FCH/4</name>
    <dbReference type="NCBI Taxonomy" id="1036724"/>
    <lineage>
        <taxon>Eukaryota</taxon>
        <taxon>Sar</taxon>
        <taxon>Alveolata</taxon>
        <taxon>Apicomplexa</taxon>
        <taxon>Aconoidasida</taxon>
        <taxon>Haemosporida</taxon>
        <taxon>Plasmodiidae</taxon>
        <taxon>Plasmodium</taxon>
        <taxon>Plasmodium (Laverania)</taxon>
    </lineage>
</organism>
<proteinExistence type="predicted"/>
<evidence type="ECO:0000313" key="2">
    <source>
        <dbReference type="EMBL" id="ETW30797.1"/>
    </source>
</evidence>
<dbReference type="InterPro" id="IPR044932">
    <property type="entry name" value="PfEMP1_ATS_sf"/>
</dbReference>
<gene>
    <name evidence="2" type="ORF">PFFCH_01778</name>
</gene>
<evidence type="ECO:0000313" key="3">
    <source>
        <dbReference type="Proteomes" id="UP000030656"/>
    </source>
</evidence>
<sequence>MIYHRRIIAYLINHLPLGISLTEVVDINEEHIFTSKGKKRTITIILVLYLHHKDTSDTTTNKLTDNEWSQLKRYIIAQYLNHTGPYVPLNNELPDDNIYTQPNTLYFHNYDEKPFIKSIQDRFLDSSGEKVTYNIHWNVPENINRTTNIMNNPKYVSNNIYTGIYLIHDSLSRNYNVDIHNEMLKRKENELF</sequence>
<reference evidence="2 3" key="1">
    <citation type="submission" date="2013-02" db="EMBL/GenBank/DDBJ databases">
        <title>The Genome Annotation of Plasmodium falciparum FCH/4.</title>
        <authorList>
            <consortium name="The Broad Institute Genome Sequencing Platform"/>
            <consortium name="The Broad Institute Genome Sequencing Center for Infectious Disease"/>
            <person name="Neafsey D."/>
            <person name="Hoffman S."/>
            <person name="Volkman S."/>
            <person name="Rosenthal P."/>
            <person name="Walker B."/>
            <person name="Young S.K."/>
            <person name="Zeng Q."/>
            <person name="Gargeya S."/>
            <person name="Fitzgerald M."/>
            <person name="Haas B."/>
            <person name="Abouelleil A."/>
            <person name="Allen A.W."/>
            <person name="Alvarado L."/>
            <person name="Arachchi H.M."/>
            <person name="Berlin A.M."/>
            <person name="Chapman S.B."/>
            <person name="Gainer-Dewar J."/>
            <person name="Goldberg J."/>
            <person name="Griggs A."/>
            <person name="Gujja S."/>
            <person name="Hansen M."/>
            <person name="Howarth C."/>
            <person name="Imamovic A."/>
            <person name="Ireland A."/>
            <person name="Larimer J."/>
            <person name="McCowan C."/>
            <person name="Murphy C."/>
            <person name="Pearson M."/>
            <person name="Poon T.W."/>
            <person name="Priest M."/>
            <person name="Roberts A."/>
            <person name="Saif S."/>
            <person name="Shea T."/>
            <person name="Sisk P."/>
            <person name="Sykes S."/>
            <person name="Wortman J."/>
            <person name="Nusbaum C."/>
            <person name="Birren B."/>
        </authorList>
    </citation>
    <scope>NUCLEOTIDE SEQUENCE [LARGE SCALE GENOMIC DNA]</scope>
    <source>
        <strain evidence="2 3">FCH/4</strain>
    </source>
</reference>
<dbReference type="AlphaFoldDB" id="A0A024VQQ9"/>
<dbReference type="Proteomes" id="UP000030656">
    <property type="component" value="Unassembled WGS sequence"/>
</dbReference>